<keyword evidence="3" id="KW-1185">Reference proteome</keyword>
<reference evidence="2 3" key="1">
    <citation type="journal article" date="2016" name="Proc. Natl. Acad. Sci. U.S.A.">
        <title>Comparative genomics of biotechnologically important yeasts.</title>
        <authorList>
            <person name="Riley R."/>
            <person name="Haridas S."/>
            <person name="Wolfe K.H."/>
            <person name="Lopes M.R."/>
            <person name="Hittinger C.T."/>
            <person name="Goeker M."/>
            <person name="Salamov A.A."/>
            <person name="Wisecaver J.H."/>
            <person name="Long T.M."/>
            <person name="Calvey C.H."/>
            <person name="Aerts A.L."/>
            <person name="Barry K.W."/>
            <person name="Choi C."/>
            <person name="Clum A."/>
            <person name="Coughlan A.Y."/>
            <person name="Deshpande S."/>
            <person name="Douglass A.P."/>
            <person name="Hanson S.J."/>
            <person name="Klenk H.-P."/>
            <person name="LaButti K.M."/>
            <person name="Lapidus A."/>
            <person name="Lindquist E.A."/>
            <person name="Lipzen A.M."/>
            <person name="Meier-Kolthoff J.P."/>
            <person name="Ohm R.A."/>
            <person name="Otillar R.P."/>
            <person name="Pangilinan J.L."/>
            <person name="Peng Y."/>
            <person name="Rokas A."/>
            <person name="Rosa C.A."/>
            <person name="Scheuner C."/>
            <person name="Sibirny A.A."/>
            <person name="Slot J.C."/>
            <person name="Stielow J.B."/>
            <person name="Sun H."/>
            <person name="Kurtzman C.P."/>
            <person name="Blackwell M."/>
            <person name="Grigoriev I.V."/>
            <person name="Jeffries T.W."/>
        </authorList>
    </citation>
    <scope>NUCLEOTIDE SEQUENCE [LARGE SCALE GENOMIC DNA]</scope>
    <source>
        <strain evidence="2 3">NRRL Y-2026</strain>
    </source>
</reference>
<evidence type="ECO:0000256" key="1">
    <source>
        <dbReference type="SAM" id="Phobius"/>
    </source>
</evidence>
<evidence type="ECO:0000313" key="3">
    <source>
        <dbReference type="Proteomes" id="UP000094455"/>
    </source>
</evidence>
<protein>
    <submittedName>
        <fullName evidence="2">Uncharacterized protein</fullName>
    </submittedName>
</protein>
<keyword evidence="1" id="KW-1133">Transmembrane helix</keyword>
<accession>A0A1E3NME1</accession>
<name>A0A1E3NME1_9ASCO</name>
<gene>
    <name evidence="2" type="ORF">PICMEDRAFT_15273</name>
</gene>
<sequence length="214" mass="24083">MAVPLPQYDSVLMREHLFRDTNQLEAVLSKDTDTFRPVKEVGLGLFNYRLVNIDLVSESEGLQSTSFRDIMARALKFTQATIIDTILFVLIVSLILLLFSWLYPKVNFKKRGFSKQESVDLENQYSSSSISAESTQFEKAQYCTQSPASSLSNTQDSLSCFMSSAYNAPVTPTSSSVEKFRTPKTPVGMGGMNNYTRLPETVDSKLLMNRLRID</sequence>
<proteinExistence type="predicted"/>
<feature type="transmembrane region" description="Helical" evidence="1">
    <location>
        <begin position="81"/>
        <end position="103"/>
    </location>
</feature>
<dbReference type="EMBL" id="KV454002">
    <property type="protein sequence ID" value="ODQ47302.1"/>
    <property type="molecule type" value="Genomic_DNA"/>
</dbReference>
<organism evidence="2 3">
    <name type="scientific">Pichia membranifaciens NRRL Y-2026</name>
    <dbReference type="NCBI Taxonomy" id="763406"/>
    <lineage>
        <taxon>Eukaryota</taxon>
        <taxon>Fungi</taxon>
        <taxon>Dikarya</taxon>
        <taxon>Ascomycota</taxon>
        <taxon>Saccharomycotina</taxon>
        <taxon>Pichiomycetes</taxon>
        <taxon>Pichiales</taxon>
        <taxon>Pichiaceae</taxon>
        <taxon>Pichia</taxon>
    </lineage>
</organism>
<dbReference type="RefSeq" id="XP_019018415.1">
    <property type="nucleotide sequence ID" value="XM_019160744.1"/>
</dbReference>
<keyword evidence="1" id="KW-0812">Transmembrane</keyword>
<dbReference type="Proteomes" id="UP000094455">
    <property type="component" value="Unassembled WGS sequence"/>
</dbReference>
<evidence type="ECO:0000313" key="2">
    <source>
        <dbReference type="EMBL" id="ODQ47302.1"/>
    </source>
</evidence>
<dbReference type="OrthoDB" id="3984059at2759"/>
<keyword evidence="1" id="KW-0472">Membrane</keyword>
<dbReference type="AlphaFoldDB" id="A0A1E3NME1"/>
<dbReference type="GeneID" id="30177431"/>